<dbReference type="EMBL" id="LAHD01000010">
    <property type="protein sequence ID" value="PHK06077.1"/>
    <property type="molecule type" value="Genomic_DNA"/>
</dbReference>
<dbReference type="Pfam" id="PF01408">
    <property type="entry name" value="GFO_IDH_MocA"/>
    <property type="match status" value="1"/>
</dbReference>
<dbReference type="GO" id="GO:0000166">
    <property type="term" value="F:nucleotide binding"/>
    <property type="evidence" value="ECO:0007669"/>
    <property type="project" value="InterPro"/>
</dbReference>
<dbReference type="SUPFAM" id="SSF51735">
    <property type="entry name" value="NAD(P)-binding Rossmann-fold domains"/>
    <property type="match status" value="1"/>
</dbReference>
<reference evidence="2 3" key="1">
    <citation type="submission" date="2015-02" db="EMBL/GenBank/DDBJ databases">
        <title>Nostoc linckia genome annotation.</title>
        <authorList>
            <person name="Zhou Z."/>
        </authorList>
    </citation>
    <scope>NUCLEOTIDE SEQUENCE [LARGE SCALE GENOMIC DNA]</scope>
    <source>
        <strain evidence="3">z8</strain>
    </source>
</reference>
<dbReference type="Gene3D" id="3.40.50.720">
    <property type="entry name" value="NAD(P)-binding Rossmann-like Domain"/>
    <property type="match status" value="1"/>
</dbReference>
<accession>A0A9Q6EMM1</accession>
<organism evidence="2 3">
    <name type="scientific">Nostoc linckia z8</name>
    <dbReference type="NCBI Taxonomy" id="1628746"/>
    <lineage>
        <taxon>Bacteria</taxon>
        <taxon>Bacillati</taxon>
        <taxon>Cyanobacteriota</taxon>
        <taxon>Cyanophyceae</taxon>
        <taxon>Nostocales</taxon>
        <taxon>Nostocaceae</taxon>
        <taxon>Nostoc</taxon>
    </lineage>
</organism>
<proteinExistence type="predicted"/>
<protein>
    <submittedName>
        <fullName evidence="2">Oxidoreductase</fullName>
    </submittedName>
</protein>
<dbReference type="InterPro" id="IPR051450">
    <property type="entry name" value="Gfo/Idh/MocA_Oxidoreductases"/>
</dbReference>
<dbReference type="AlphaFoldDB" id="A0A9Q6EMM1"/>
<evidence type="ECO:0000313" key="2">
    <source>
        <dbReference type="EMBL" id="PHK06077.1"/>
    </source>
</evidence>
<dbReference type="PANTHER" id="PTHR43377:SF6">
    <property type="entry name" value="GFO_IDH_MOCA-LIKE OXIDOREDUCTASE N-TERMINAL DOMAIN-CONTAINING PROTEIN"/>
    <property type="match status" value="1"/>
</dbReference>
<dbReference type="InterPro" id="IPR036291">
    <property type="entry name" value="NAD(P)-bd_dom_sf"/>
</dbReference>
<evidence type="ECO:0000259" key="1">
    <source>
        <dbReference type="Pfam" id="PF01408"/>
    </source>
</evidence>
<dbReference type="SUPFAM" id="SSF55347">
    <property type="entry name" value="Glyceraldehyde-3-phosphate dehydrogenase-like, C-terminal domain"/>
    <property type="match status" value="1"/>
</dbReference>
<dbReference type="Gene3D" id="3.30.360.10">
    <property type="entry name" value="Dihydrodipicolinate Reductase, domain 2"/>
    <property type="match status" value="2"/>
</dbReference>
<dbReference type="RefSeq" id="WP_244917941.1">
    <property type="nucleotide sequence ID" value="NZ_LAHD01000010.1"/>
</dbReference>
<dbReference type="InterPro" id="IPR000683">
    <property type="entry name" value="Gfo/Idh/MocA-like_OxRdtase_N"/>
</dbReference>
<comment type="caution">
    <text evidence="2">The sequence shown here is derived from an EMBL/GenBank/DDBJ whole genome shotgun (WGS) entry which is preliminary data.</text>
</comment>
<dbReference type="Proteomes" id="UP000222310">
    <property type="component" value="Unassembled WGS sequence"/>
</dbReference>
<dbReference type="PANTHER" id="PTHR43377">
    <property type="entry name" value="BILIVERDIN REDUCTASE A"/>
    <property type="match status" value="1"/>
</dbReference>
<dbReference type="GeneID" id="71769147"/>
<evidence type="ECO:0000313" key="3">
    <source>
        <dbReference type="Proteomes" id="UP000222310"/>
    </source>
</evidence>
<sequence length="417" mass="45687">MTNQIKIAVIGVGRWGVHLLRNFLAHPSVSVIAVVDPHPERLTGVKQQFNLNEDVILTTQWQDLKQVPGLTAVAIATPASTHYALIQDALQQGYHVLAEKPLTLDPAECRELCQLAEQHNLILMVDHTYLFHPAVERGQTVVQAGKLGDLRYGYATRTHLGPVRQDVDALWDLAIHDIAIFNTWLGQSPVKVQAKGMVWLQGAVGEDADSGRSGDTEKLLCASPFEFGSLDSTETAFPAERFANAQRLVENTPTSSPRPRVSVSPSQAGAVTSLGVSVSPSQGLADLVWITLTYPDNFQAYIHLCWLNPDKQRRLGIVGSRGSLIFDELSLSSPLTLLHGEFEQQGNQFIPVNQSQVMLELEPGEPLQRVCDRFVVSILNNTPSEISSGWVGTQLVEILAALTVSLKEDGKVVFLNQ</sequence>
<feature type="domain" description="Gfo/Idh/MocA-like oxidoreductase N-terminal" evidence="1">
    <location>
        <begin position="5"/>
        <end position="127"/>
    </location>
</feature>
<gene>
    <name evidence="2" type="ORF">VF08_05645</name>
</gene>
<name>A0A9Q6EMM1_NOSLI</name>